<evidence type="ECO:0000313" key="2">
    <source>
        <dbReference type="EMBL" id="VVW86919.1"/>
    </source>
</evidence>
<feature type="region of interest" description="Disordered" evidence="1">
    <location>
        <begin position="1"/>
        <end position="25"/>
    </location>
</feature>
<dbReference type="EMBL" id="LR722035">
    <property type="protein sequence ID" value="VVW86919.1"/>
    <property type="molecule type" value="Genomic_DNA"/>
</dbReference>
<sequence length="91" mass="10439">MKRYETNLRKERGTEPPQEKTFSNFSEKKVVLDFLNEDRKTPKKEEKMSTTLGGSGLKYTNNYTSGLGGTLNDNNSFLRGKSVNYAPRRNQ</sequence>
<feature type="region of interest" description="Disordered" evidence="1">
    <location>
        <begin position="40"/>
        <end position="59"/>
    </location>
</feature>
<reference evidence="2" key="1">
    <citation type="submission" date="2019-09" db="EMBL/GenBank/DDBJ databases">
        <authorList>
            <person name="Zhang L."/>
        </authorList>
    </citation>
    <scope>NUCLEOTIDE SEQUENCE</scope>
</reference>
<gene>
    <name evidence="2" type="ORF">NYM_LOCUS29647</name>
</gene>
<dbReference type="AlphaFoldDB" id="A0A5K1HB26"/>
<proteinExistence type="predicted"/>
<protein>
    <submittedName>
        <fullName evidence="2">Uncharacterized protein</fullName>
    </submittedName>
</protein>
<feature type="compositionally biased region" description="Basic and acidic residues" evidence="1">
    <location>
        <begin position="1"/>
        <end position="18"/>
    </location>
</feature>
<organism evidence="2">
    <name type="scientific">Nymphaea colorata</name>
    <name type="common">pocket water lily</name>
    <dbReference type="NCBI Taxonomy" id="210225"/>
    <lineage>
        <taxon>Eukaryota</taxon>
        <taxon>Viridiplantae</taxon>
        <taxon>Streptophyta</taxon>
        <taxon>Embryophyta</taxon>
        <taxon>Tracheophyta</taxon>
        <taxon>Spermatophyta</taxon>
        <taxon>Magnoliopsida</taxon>
        <taxon>Nymphaeales</taxon>
        <taxon>Nymphaeaceae</taxon>
        <taxon>Nymphaea</taxon>
    </lineage>
</organism>
<accession>A0A5K1HB26</accession>
<evidence type="ECO:0000256" key="1">
    <source>
        <dbReference type="SAM" id="MobiDB-lite"/>
    </source>
</evidence>
<name>A0A5K1HB26_9MAGN</name>